<gene>
    <name evidence="1" type="ORF">FXN61_28645</name>
</gene>
<reference evidence="1 2" key="1">
    <citation type="submission" date="2019-08" db="EMBL/GenBank/DDBJ databases">
        <title>Lentzea from Indian Himalayas.</title>
        <authorList>
            <person name="Mandal S."/>
            <person name="Mallick Gupta A."/>
            <person name="Maiti P.K."/>
            <person name="Sarkar J."/>
            <person name="Mandal S."/>
        </authorList>
    </citation>
    <scope>NUCLEOTIDE SEQUENCE [LARGE SCALE GENOMIC DNA]</scope>
    <source>
        <strain evidence="1 2">PSKA42</strain>
    </source>
</reference>
<keyword evidence="2" id="KW-1185">Reference proteome</keyword>
<organism evidence="1 2">
    <name type="scientific">Lentzea indica</name>
    <dbReference type="NCBI Taxonomy" id="2604800"/>
    <lineage>
        <taxon>Bacteria</taxon>
        <taxon>Bacillati</taxon>
        <taxon>Actinomycetota</taxon>
        <taxon>Actinomycetes</taxon>
        <taxon>Pseudonocardiales</taxon>
        <taxon>Pseudonocardiaceae</taxon>
        <taxon>Lentzea</taxon>
    </lineage>
</organism>
<dbReference type="RefSeq" id="WP_167977207.1">
    <property type="nucleotide sequence ID" value="NZ_VSRL01000127.1"/>
</dbReference>
<proteinExistence type="predicted"/>
<protein>
    <submittedName>
        <fullName evidence="1">Uncharacterized protein</fullName>
    </submittedName>
</protein>
<dbReference type="Proteomes" id="UP001515943">
    <property type="component" value="Unassembled WGS sequence"/>
</dbReference>
<sequence length="166" mass="18024">MRDFNQPVRATGPGVVADGPTGAATVLVIDPAGEAPHDGIPATWRELTDRLRIVWLRVPAAPEWKSTVDKVLSMHRDDAIRAVLDVVTSGPMAADVIDLVRHHESLVRTVLLVDPEIEVDEPFARVVVRSYDGPDDRIPAPLPLGHPDVVFGVVAALNELRSTTRP</sequence>
<evidence type="ECO:0000313" key="1">
    <source>
        <dbReference type="EMBL" id="NKE60542.1"/>
    </source>
</evidence>
<comment type="caution">
    <text evidence="1">The sequence shown here is derived from an EMBL/GenBank/DDBJ whole genome shotgun (WGS) entry which is preliminary data.</text>
</comment>
<name>A0ABX1FNL7_9PSEU</name>
<evidence type="ECO:0000313" key="2">
    <source>
        <dbReference type="Proteomes" id="UP001515943"/>
    </source>
</evidence>
<accession>A0ABX1FNL7</accession>
<dbReference type="EMBL" id="VSRL01000127">
    <property type="protein sequence ID" value="NKE60542.1"/>
    <property type="molecule type" value="Genomic_DNA"/>
</dbReference>